<gene>
    <name evidence="2" type="ORF">CEE36_02690</name>
</gene>
<dbReference type="AlphaFoldDB" id="A0A532VA13"/>
<evidence type="ECO:0000313" key="2">
    <source>
        <dbReference type="EMBL" id="TKJ44043.1"/>
    </source>
</evidence>
<name>A0A532VA13_UNCT6</name>
<feature type="domain" description="DUF4159" evidence="1">
    <location>
        <begin position="34"/>
        <end position="223"/>
    </location>
</feature>
<comment type="caution">
    <text evidence="2">The sequence shown here is derived from an EMBL/GenBank/DDBJ whole genome shotgun (WGS) entry which is preliminary data.</text>
</comment>
<evidence type="ECO:0000313" key="3">
    <source>
        <dbReference type="Proteomes" id="UP000317778"/>
    </source>
</evidence>
<dbReference type="InterPro" id="IPR025297">
    <property type="entry name" value="DUF4159"/>
</dbReference>
<dbReference type="Proteomes" id="UP000317778">
    <property type="component" value="Unassembled WGS sequence"/>
</dbReference>
<proteinExistence type="predicted"/>
<dbReference type="EMBL" id="NJBO01000002">
    <property type="protein sequence ID" value="TKJ44043.1"/>
    <property type="molecule type" value="Genomic_DNA"/>
</dbReference>
<evidence type="ECO:0000259" key="1">
    <source>
        <dbReference type="Pfam" id="PF13709"/>
    </source>
</evidence>
<sequence>MREDSILDSNPPLGCSCRRVNYLALLLAALSPIQLARLQYGGGGDWYNDPDALPNLAKEISERTSILATEEQKVLTLMDREIENYPILYMTGHGRVSFSKAERERLREYLRSGGFLYADDDYGMDESFRAEIAEVFPNSELVELPFDHLIYRIFYDFDNGPPQTHKHVEGPPKGFGLFDAGRLVIFYTVNSNPSDGWTVAHNNPADVREHAFRMGINIVLYALLN</sequence>
<organism evidence="2 3">
    <name type="scientific">candidate division TA06 bacterium B3_TA06</name>
    <dbReference type="NCBI Taxonomy" id="2012487"/>
    <lineage>
        <taxon>Bacteria</taxon>
        <taxon>Bacteria division TA06</taxon>
    </lineage>
</organism>
<reference evidence="2 3" key="1">
    <citation type="submission" date="2017-06" db="EMBL/GenBank/DDBJ databases">
        <title>Novel microbial phyla capable of carbon fixation and sulfur reduction in deep-sea sediments.</title>
        <authorList>
            <person name="Huang J."/>
            <person name="Baker B."/>
            <person name="Wang Y."/>
        </authorList>
    </citation>
    <scope>NUCLEOTIDE SEQUENCE [LARGE SCALE GENOMIC DNA]</scope>
    <source>
        <strain evidence="2">B3_TA06</strain>
    </source>
</reference>
<protein>
    <recommendedName>
        <fullName evidence="1">DUF4159 domain-containing protein</fullName>
    </recommendedName>
</protein>
<dbReference type="Pfam" id="PF13709">
    <property type="entry name" value="DUF4159"/>
    <property type="match status" value="1"/>
</dbReference>
<dbReference type="Gene3D" id="3.40.50.12140">
    <property type="entry name" value="Domain of unknown function DUF4159"/>
    <property type="match status" value="1"/>
</dbReference>
<accession>A0A532VA13</accession>